<dbReference type="Proteomes" id="UP001497744">
    <property type="component" value="Unassembled WGS sequence"/>
</dbReference>
<name>A0AAV4LUW5_BABCB</name>
<feature type="compositionally biased region" description="Polar residues" evidence="1">
    <location>
        <begin position="358"/>
        <end position="371"/>
    </location>
</feature>
<feature type="region of interest" description="Disordered" evidence="1">
    <location>
        <begin position="391"/>
        <end position="412"/>
    </location>
</feature>
<evidence type="ECO:0000256" key="1">
    <source>
        <dbReference type="SAM" id="MobiDB-lite"/>
    </source>
</evidence>
<keyword evidence="3" id="KW-1185">Reference proteome</keyword>
<dbReference type="RefSeq" id="XP_067714498.1">
    <property type="nucleotide sequence ID" value="XM_067858397.1"/>
</dbReference>
<feature type="region of interest" description="Disordered" evidence="1">
    <location>
        <begin position="220"/>
        <end position="240"/>
    </location>
</feature>
<feature type="compositionally biased region" description="Basic and acidic residues" evidence="1">
    <location>
        <begin position="495"/>
        <end position="506"/>
    </location>
</feature>
<gene>
    <name evidence="2" type="ORF">BcabD6B2_18640</name>
</gene>
<dbReference type="AlphaFoldDB" id="A0AAV4LUW5"/>
<feature type="region of interest" description="Disordered" evidence="1">
    <location>
        <begin position="443"/>
        <end position="506"/>
    </location>
</feature>
<dbReference type="GeneID" id="94193910"/>
<accession>A0AAV4LUW5</accession>
<proteinExistence type="predicted"/>
<organism evidence="2 3">
    <name type="scientific">Babesia caballi</name>
    <dbReference type="NCBI Taxonomy" id="5871"/>
    <lineage>
        <taxon>Eukaryota</taxon>
        <taxon>Sar</taxon>
        <taxon>Alveolata</taxon>
        <taxon>Apicomplexa</taxon>
        <taxon>Aconoidasida</taxon>
        <taxon>Piroplasmida</taxon>
        <taxon>Babesiidae</taxon>
        <taxon>Babesia</taxon>
    </lineage>
</organism>
<dbReference type="EMBL" id="BPLF01000002">
    <property type="protein sequence ID" value="GIX62429.1"/>
    <property type="molecule type" value="Genomic_DNA"/>
</dbReference>
<evidence type="ECO:0000313" key="2">
    <source>
        <dbReference type="EMBL" id="GIX62429.1"/>
    </source>
</evidence>
<sequence length="718" mass="78575">MLPAGVPLHGNSRRHCSDPDRFAQGYVDAGNSSSCASQQGMEQLGAACAEGYTPDLVNEQQYDVDRMRGSIRHNGSATSNQGLGHRISSEGVPRVPTLDLTVLGIRSSLPLSSLGEHDQAPPPEAPQGRPQLRATDDIVAHLRSVQTELERKLSSVRLQYQAGLSSSVMSGSAKKRTARLLSMTLSSDESLSLCSSSSVSQLAYGQDEGYSASNAVGNVTETGRGHRLPMPQRFVPPDWGAPMNGRNGLARERPSDPRIQTHKFYDASTPTRGRVGTASLKVAETKGGGRPPPARCLTMKGQNRRTTDVYNTRLLEGVVEHELAKTMDNASGNQDNSYGDHVELGLATESDTRAELSETATPSKTDGSSPPNDFIGKQISRAYSFVDRLFNGKTPPEDTASKPPSATMRDGQGNTVVAKTHTRVGGNGRGLQYREGFMPATLLQPSDAPSRVESPNTRQEELVEARSRTGAGGLAARPRAVDYSGSRSPRQGGGRHHDNTAEDTRSYEVVSVSGSEVEQVSKLYDAPMRCTPSRMLGAEDTLVERNVDERALTHLPTSSGNHVKGIAGYSLEYLNQLSKAHSKCALLRHRELDTQGDGGYAKTGSPGRRGTRGATVTPWFHNPLAEKAWRHRARKENSERFLIIPNHAGQTRCARQPDYTMDSELKRHMEEIATYRLDLEEHERHGVIDPFYEYERARENRTRCNTDWARYGRPLGRR</sequence>
<feature type="region of interest" description="Disordered" evidence="1">
    <location>
        <begin position="597"/>
        <end position="617"/>
    </location>
</feature>
<feature type="compositionally biased region" description="Basic and acidic residues" evidence="1">
    <location>
        <begin position="458"/>
        <end position="467"/>
    </location>
</feature>
<comment type="caution">
    <text evidence="2">The sequence shown here is derived from an EMBL/GenBank/DDBJ whole genome shotgun (WGS) entry which is preliminary data.</text>
</comment>
<protein>
    <submittedName>
        <fullName evidence="2">Uncharacterized protein</fullName>
    </submittedName>
</protein>
<evidence type="ECO:0000313" key="3">
    <source>
        <dbReference type="Proteomes" id="UP001497744"/>
    </source>
</evidence>
<reference evidence="2 3" key="1">
    <citation type="submission" date="2021-06" db="EMBL/GenBank/DDBJ databases">
        <title>Genome sequence of Babesia caballi.</title>
        <authorList>
            <person name="Yamagishi J."/>
            <person name="Kidaka T."/>
            <person name="Ochi A."/>
        </authorList>
    </citation>
    <scope>NUCLEOTIDE SEQUENCE [LARGE SCALE GENOMIC DNA]</scope>
    <source>
        <strain evidence="2">USDA-D6B2</strain>
    </source>
</reference>
<feature type="region of interest" description="Disordered" evidence="1">
    <location>
        <begin position="352"/>
        <end position="372"/>
    </location>
</feature>